<keyword evidence="10" id="KW-0539">Nucleus</keyword>
<dbReference type="Proteomes" id="UP000265080">
    <property type="component" value="Chromosome 14"/>
</dbReference>
<evidence type="ECO:0000256" key="12">
    <source>
        <dbReference type="SAM" id="MobiDB-lite"/>
    </source>
</evidence>
<evidence type="ECO:0000313" key="14">
    <source>
        <dbReference type="Ensembl" id="ENSAPEP00000003793.1"/>
    </source>
</evidence>
<reference evidence="14 15" key="1">
    <citation type="submission" date="2018-03" db="EMBL/GenBank/DDBJ databases">
        <title>Finding Nemo's genes: A chromosome-scale reference assembly of the genome of the orange clownfish Amphiprion percula.</title>
        <authorList>
            <person name="Lehmann R."/>
        </authorList>
    </citation>
    <scope>NUCLEOTIDE SEQUENCE</scope>
</reference>
<dbReference type="OMA" id="CIDGQEV"/>
<dbReference type="GO" id="GO:0000977">
    <property type="term" value="F:RNA polymerase II transcription regulatory region sequence-specific DNA binding"/>
    <property type="evidence" value="ECO:0007669"/>
    <property type="project" value="TreeGrafter"/>
</dbReference>
<dbReference type="GO" id="GO:1990590">
    <property type="term" value="C:ATF1-ATF4 transcription factor complex"/>
    <property type="evidence" value="ECO:0007669"/>
    <property type="project" value="TreeGrafter"/>
</dbReference>
<protein>
    <recommendedName>
        <fullName evidence="3">Cyclic AMP-dependent transcription factor ATF-4</fullName>
    </recommendedName>
    <alternativeName>
        <fullName evidence="11">Activating transcription factor 4</fullName>
    </alternativeName>
</protein>
<evidence type="ECO:0000256" key="5">
    <source>
        <dbReference type="ARBA" id="ARBA00023015"/>
    </source>
</evidence>
<reference evidence="14" key="3">
    <citation type="submission" date="2025-09" db="UniProtKB">
        <authorList>
            <consortium name="Ensembl"/>
        </authorList>
    </citation>
    <scope>IDENTIFICATION</scope>
</reference>
<dbReference type="InterPro" id="IPR046347">
    <property type="entry name" value="bZIP_sf"/>
</dbReference>
<dbReference type="InterPro" id="IPR004827">
    <property type="entry name" value="bZIP"/>
</dbReference>
<evidence type="ECO:0000256" key="4">
    <source>
        <dbReference type="ARBA" id="ARBA00022491"/>
    </source>
</evidence>
<reference evidence="14" key="2">
    <citation type="submission" date="2025-08" db="UniProtKB">
        <authorList>
            <consortium name="Ensembl"/>
        </authorList>
    </citation>
    <scope>IDENTIFICATION</scope>
</reference>
<dbReference type="AlphaFoldDB" id="A0A3P8RT25"/>
<evidence type="ECO:0000256" key="2">
    <source>
        <dbReference type="ARBA" id="ARBA00007163"/>
    </source>
</evidence>
<feature type="region of interest" description="Disordered" evidence="12">
    <location>
        <begin position="303"/>
        <end position="346"/>
    </location>
</feature>
<organism evidence="14 15">
    <name type="scientific">Amphiprion percula</name>
    <name type="common">Orange clownfish</name>
    <name type="synonym">Lutjanus percula</name>
    <dbReference type="NCBI Taxonomy" id="161767"/>
    <lineage>
        <taxon>Eukaryota</taxon>
        <taxon>Metazoa</taxon>
        <taxon>Chordata</taxon>
        <taxon>Craniata</taxon>
        <taxon>Vertebrata</taxon>
        <taxon>Euteleostomi</taxon>
        <taxon>Actinopterygii</taxon>
        <taxon>Neopterygii</taxon>
        <taxon>Teleostei</taxon>
        <taxon>Neoteleostei</taxon>
        <taxon>Acanthomorphata</taxon>
        <taxon>Ovalentaria</taxon>
        <taxon>Pomacentridae</taxon>
        <taxon>Amphiprion</taxon>
    </lineage>
</organism>
<dbReference type="GO" id="GO:0042981">
    <property type="term" value="P:regulation of apoptotic process"/>
    <property type="evidence" value="ECO:0007669"/>
    <property type="project" value="UniProtKB-ARBA"/>
</dbReference>
<dbReference type="Pfam" id="PF00170">
    <property type="entry name" value="bZIP_1"/>
    <property type="match status" value="1"/>
</dbReference>
<dbReference type="SUPFAM" id="SSF57959">
    <property type="entry name" value="Leucine zipper domain"/>
    <property type="match status" value="1"/>
</dbReference>
<sequence length="445" mass="48677">MTTMKTNSQFGLEDMEALLWVPSSPMADAMSSQFFHPDKEQQQDGRGTLLEGDTSPVSPHPLSPLSSSTSPARFYSPPSSPPAILLNGDKVRTESNLFSLPWLDHPVQLRDSQMLSDDGQDNALSDLDWMAERMDLSEFDLDSLISSCSHAEESPSAPEALLASRNCPIELDCLPLPTFSPPLFSSLPIIPAVCSDPSASTVDRSESCIDGQEVPYLAPCVQEPQEEPQEELEIKSEPASPDSSSPVVDSPSFPAFTLDLGSEVDIAESEAKPVIASVVPQVPRFVLSLSPTRIVLVLTPKNEGKMPTSSEVIHCSPPASPPQRSSRSRPYSVPKYKSNPPPLSATSVEVKSCQGASGPERIVLKVTRQDKKQKKMEQNKTAAIRYRQKKRAEQDALIAEHALLKRTNIELTEKAVSMAREIEYLRELMEEVRSAMLKKGIGTDP</sequence>
<dbReference type="PROSITE" id="PS00036">
    <property type="entry name" value="BZIP_BASIC"/>
    <property type="match status" value="1"/>
</dbReference>
<dbReference type="PANTHER" id="PTHR13044">
    <property type="entry name" value="ACTIVATING TRANSCRIPTION FACTOR ATF 4/5"/>
    <property type="match status" value="1"/>
</dbReference>
<keyword evidence="15" id="KW-1185">Reference proteome</keyword>
<keyword evidence="6" id="KW-0090">Biological rhythms</keyword>
<keyword evidence="4" id="KW-0678">Repressor</keyword>
<keyword evidence="5" id="KW-0805">Transcription regulation</keyword>
<dbReference type="CDD" id="cd14692">
    <property type="entry name" value="bZIP_ATF4"/>
    <property type="match status" value="1"/>
</dbReference>
<evidence type="ECO:0000256" key="11">
    <source>
        <dbReference type="ARBA" id="ARBA00032136"/>
    </source>
</evidence>
<feature type="domain" description="BZIP" evidence="13">
    <location>
        <begin position="369"/>
        <end position="432"/>
    </location>
</feature>
<feature type="region of interest" description="Disordered" evidence="12">
    <location>
        <begin position="223"/>
        <end position="251"/>
    </location>
</feature>
<evidence type="ECO:0000256" key="8">
    <source>
        <dbReference type="ARBA" id="ARBA00023159"/>
    </source>
</evidence>
<evidence type="ECO:0000313" key="15">
    <source>
        <dbReference type="Proteomes" id="UP000265080"/>
    </source>
</evidence>
<proteinExistence type="inferred from homology"/>
<evidence type="ECO:0000256" key="7">
    <source>
        <dbReference type="ARBA" id="ARBA00023125"/>
    </source>
</evidence>
<dbReference type="GO" id="GO:0048511">
    <property type="term" value="P:rhythmic process"/>
    <property type="evidence" value="ECO:0007669"/>
    <property type="project" value="UniProtKB-KW"/>
</dbReference>
<evidence type="ECO:0000259" key="13">
    <source>
        <dbReference type="PROSITE" id="PS50217"/>
    </source>
</evidence>
<evidence type="ECO:0000256" key="1">
    <source>
        <dbReference type="ARBA" id="ARBA00004123"/>
    </source>
</evidence>
<keyword evidence="8" id="KW-0010">Activator</keyword>
<name>A0A3P8RT25_AMPPE</name>
<feature type="compositionally biased region" description="Low complexity" evidence="12">
    <location>
        <begin position="237"/>
        <end position="251"/>
    </location>
</feature>
<dbReference type="Ensembl" id="ENSAPET00000003885.1">
    <property type="protein sequence ID" value="ENSAPEP00000003793.1"/>
    <property type="gene ID" value="ENSAPEG00000002739.1"/>
</dbReference>
<dbReference type="PROSITE" id="PS50217">
    <property type="entry name" value="BZIP"/>
    <property type="match status" value="1"/>
</dbReference>
<feature type="compositionally biased region" description="Low complexity" evidence="12">
    <location>
        <begin position="322"/>
        <end position="334"/>
    </location>
</feature>
<dbReference type="GO" id="GO:1990589">
    <property type="term" value="C:ATF4-CREB1 transcription factor complex"/>
    <property type="evidence" value="ECO:0007669"/>
    <property type="project" value="TreeGrafter"/>
</dbReference>
<evidence type="ECO:0000256" key="6">
    <source>
        <dbReference type="ARBA" id="ARBA00023108"/>
    </source>
</evidence>
<dbReference type="SMART" id="SM00338">
    <property type="entry name" value="BRLZ"/>
    <property type="match status" value="1"/>
</dbReference>
<keyword evidence="7" id="KW-0238">DNA-binding</keyword>
<dbReference type="GeneTree" id="ENSGT00940000167870"/>
<evidence type="ECO:0000256" key="10">
    <source>
        <dbReference type="ARBA" id="ARBA00023242"/>
    </source>
</evidence>
<evidence type="ECO:0000256" key="9">
    <source>
        <dbReference type="ARBA" id="ARBA00023163"/>
    </source>
</evidence>
<dbReference type="GO" id="GO:0001228">
    <property type="term" value="F:DNA-binding transcription activator activity, RNA polymerase II-specific"/>
    <property type="evidence" value="ECO:0007669"/>
    <property type="project" value="TreeGrafter"/>
</dbReference>
<dbReference type="PANTHER" id="PTHR13044:SF2">
    <property type="entry name" value="CYCLIC AMP-DEPENDENT TRANSCRIPTION FACTOR ATF-4"/>
    <property type="match status" value="1"/>
</dbReference>
<comment type="subcellular location">
    <subcellularLocation>
        <location evidence="1">Nucleus</location>
    </subcellularLocation>
</comment>
<dbReference type="Gene3D" id="1.20.5.170">
    <property type="match status" value="1"/>
</dbReference>
<evidence type="ECO:0000256" key="3">
    <source>
        <dbReference type="ARBA" id="ARBA00018846"/>
    </source>
</evidence>
<feature type="region of interest" description="Disordered" evidence="12">
    <location>
        <begin position="30"/>
        <end position="79"/>
    </location>
</feature>
<keyword evidence="9" id="KW-0804">Transcription</keyword>
<dbReference type="STRING" id="161767.ENSAPEP00000003793"/>
<comment type="similarity">
    <text evidence="2">Belongs to the bZIP family.</text>
</comment>
<accession>A0A3P8RT25</accession>
<dbReference type="FunFam" id="1.20.5.170:FF:000021">
    <property type="entry name" value="Cyclic AMP-dependent transcription factor ATF-4"/>
    <property type="match status" value="1"/>
</dbReference>